<evidence type="ECO:0000313" key="4">
    <source>
        <dbReference type="EMBL" id="KAG9396415.1"/>
    </source>
</evidence>
<sequence>MFECIGLDIGSSTVSCVRYLSDGANMLHTLKSVSKPMPEGEHGVYADIDALIAVVFDALRDVIDGHTRKIDFIGLTGQQHGVLLADEDMKPLTPFYSWQYVAPAEVQARVESQLSDAGLTPRMGTGFGALAVAELVTSNPALNDESVTCLTIIDLITHRLCGRVAADVTMAHSVGLIAQDTGTYDQRVLDALGIRLTLPKLAPSGTSVANIPADVLQDLGCTDSEVTVCVGLGDNQASVLAAWTVAPGSITLPKPRPVLVVGTGSQLSLPGPGRAERCRNSGHGSEGSELDGYEARPMVCCTSAEIQVRAALGGGRTLALLAGLARQFGIMAGGDDTNTGELYTSLIDEASKFLASGAKPPVLNASFWGERDGAVNLGASGTMDGLTLSNFTPGGLTCAFIHAMYSEVLGAPGTAAQLRRAGTMVVAGRIPAAASDITRAVVCDIVGSDSMLISIDNTPDMAARGAVVAVLRST</sequence>
<evidence type="ECO:0000256" key="1">
    <source>
        <dbReference type="ARBA" id="ARBA00022679"/>
    </source>
</evidence>
<dbReference type="InterPro" id="IPR050406">
    <property type="entry name" value="FGGY_Carb_Kinase"/>
</dbReference>
<dbReference type="PANTHER" id="PTHR43095">
    <property type="entry name" value="SUGAR KINASE"/>
    <property type="match status" value="1"/>
</dbReference>
<reference evidence="4" key="1">
    <citation type="submission" date="2021-05" db="EMBL/GenBank/DDBJ databases">
        <title>A free-living protist that lacks canonical eukaryotic 1 DNA replication and segregation systems.</title>
        <authorList>
            <person name="Salas-Leiva D.E."/>
            <person name="Tromer E.C."/>
            <person name="Curtis B.A."/>
            <person name="Jerlstrom-Hultqvist J."/>
            <person name="Kolisko M."/>
            <person name="Yi Z."/>
            <person name="Salas-Leiva J.S."/>
            <person name="Gallot-Lavallee L."/>
            <person name="Kops G.J.P.L."/>
            <person name="Archibald J.M."/>
            <person name="Simpson A.G.B."/>
            <person name="Roger A.J."/>
        </authorList>
    </citation>
    <scope>NUCLEOTIDE SEQUENCE</scope>
    <source>
        <strain evidence="4">BICM</strain>
    </source>
</reference>
<dbReference type="AlphaFoldDB" id="A0A8J6EB68"/>
<comment type="caution">
    <text evidence="4">The sequence shown here is derived from an EMBL/GenBank/DDBJ whole genome shotgun (WGS) entry which is preliminary data.</text>
</comment>
<keyword evidence="1" id="KW-0808">Transferase</keyword>
<accession>A0A8J6EB68</accession>
<dbReference type="InterPro" id="IPR018484">
    <property type="entry name" value="FGGY_N"/>
</dbReference>
<keyword evidence="2 4" id="KW-0418">Kinase</keyword>
<dbReference type="Gene3D" id="3.30.420.40">
    <property type="match status" value="1"/>
</dbReference>
<evidence type="ECO:0000313" key="5">
    <source>
        <dbReference type="Proteomes" id="UP000717585"/>
    </source>
</evidence>
<name>A0A8J6EB68_9EUKA</name>
<feature type="domain" description="Carbohydrate kinase FGGY N-terminal" evidence="3">
    <location>
        <begin position="5"/>
        <end position="240"/>
    </location>
</feature>
<dbReference type="Pfam" id="PF00370">
    <property type="entry name" value="FGGY_N"/>
    <property type="match status" value="1"/>
</dbReference>
<dbReference type="OrthoDB" id="1728974at2759"/>
<dbReference type="GO" id="GO:0005975">
    <property type="term" value="P:carbohydrate metabolic process"/>
    <property type="evidence" value="ECO:0007669"/>
    <property type="project" value="InterPro"/>
</dbReference>
<gene>
    <name evidence="4" type="ORF">J8273_2146</name>
</gene>
<proteinExistence type="predicted"/>
<evidence type="ECO:0000259" key="3">
    <source>
        <dbReference type="Pfam" id="PF00370"/>
    </source>
</evidence>
<dbReference type="EMBL" id="JAHDYR010000006">
    <property type="protein sequence ID" value="KAG9396415.1"/>
    <property type="molecule type" value="Genomic_DNA"/>
</dbReference>
<dbReference type="SUPFAM" id="SSF53067">
    <property type="entry name" value="Actin-like ATPase domain"/>
    <property type="match status" value="1"/>
</dbReference>
<organism evidence="4 5">
    <name type="scientific">Carpediemonas membranifera</name>
    <dbReference type="NCBI Taxonomy" id="201153"/>
    <lineage>
        <taxon>Eukaryota</taxon>
        <taxon>Metamonada</taxon>
        <taxon>Carpediemonas-like organisms</taxon>
        <taxon>Carpediemonas</taxon>
    </lineage>
</organism>
<keyword evidence="5" id="KW-1185">Reference proteome</keyword>
<protein>
    <submittedName>
        <fullName evidence="4">Carbohydrate kinase, FGGY family, N-terminal domain</fullName>
    </submittedName>
</protein>
<dbReference type="GO" id="GO:0016301">
    <property type="term" value="F:kinase activity"/>
    <property type="evidence" value="ECO:0007669"/>
    <property type="project" value="UniProtKB-KW"/>
</dbReference>
<dbReference type="Proteomes" id="UP000717585">
    <property type="component" value="Unassembled WGS sequence"/>
</dbReference>
<evidence type="ECO:0000256" key="2">
    <source>
        <dbReference type="ARBA" id="ARBA00022777"/>
    </source>
</evidence>
<dbReference type="InterPro" id="IPR043129">
    <property type="entry name" value="ATPase_NBD"/>
</dbReference>